<dbReference type="PRINTS" id="PR00723">
    <property type="entry name" value="SUBTILISIN"/>
</dbReference>
<feature type="chain" id="PRO_5013103366" evidence="11">
    <location>
        <begin position="30"/>
        <end position="1774"/>
    </location>
</feature>
<dbReference type="PANTHER" id="PTHR13817:SF151">
    <property type="entry name" value="TITIN"/>
    <property type="match status" value="1"/>
</dbReference>
<evidence type="ECO:0000256" key="5">
    <source>
        <dbReference type="ARBA" id="ARBA00022825"/>
    </source>
</evidence>
<dbReference type="InterPro" id="IPR050964">
    <property type="entry name" value="Striated_Muscle_Regulatory"/>
</dbReference>
<feature type="active site" description="Charge relay system" evidence="8">
    <location>
        <position position="345"/>
    </location>
</feature>
<evidence type="ECO:0000256" key="9">
    <source>
        <dbReference type="RuleBase" id="RU003355"/>
    </source>
</evidence>
<feature type="active site" description="Charge relay system" evidence="8">
    <location>
        <position position="158"/>
    </location>
</feature>
<evidence type="ECO:0000313" key="14">
    <source>
        <dbReference type="Proteomes" id="UP000219612"/>
    </source>
</evidence>
<dbReference type="EMBL" id="OBDY01000002">
    <property type="protein sequence ID" value="SNY25870.1"/>
    <property type="molecule type" value="Genomic_DNA"/>
</dbReference>
<feature type="domain" description="Fibronectin type-III" evidence="12">
    <location>
        <begin position="1062"/>
        <end position="1157"/>
    </location>
</feature>
<evidence type="ECO:0000259" key="12">
    <source>
        <dbReference type="PROSITE" id="PS50853"/>
    </source>
</evidence>
<dbReference type="InterPro" id="IPR023827">
    <property type="entry name" value="Peptidase_S8_Asp-AS"/>
</dbReference>
<dbReference type="GO" id="GO:0000272">
    <property type="term" value="P:polysaccharide catabolic process"/>
    <property type="evidence" value="ECO:0007669"/>
    <property type="project" value="UniProtKB-KW"/>
</dbReference>
<feature type="active site" description="Charge relay system" evidence="8">
    <location>
        <position position="189"/>
    </location>
</feature>
<keyword evidence="11" id="KW-0732">Signal</keyword>
<dbReference type="CDD" id="cd00063">
    <property type="entry name" value="FN3"/>
    <property type="match status" value="9"/>
</dbReference>
<organism evidence="13 14">
    <name type="scientific">Paractinoplanes atraurantiacus</name>
    <dbReference type="NCBI Taxonomy" id="1036182"/>
    <lineage>
        <taxon>Bacteria</taxon>
        <taxon>Bacillati</taxon>
        <taxon>Actinomycetota</taxon>
        <taxon>Actinomycetes</taxon>
        <taxon>Micromonosporales</taxon>
        <taxon>Micromonosporaceae</taxon>
        <taxon>Paractinoplanes</taxon>
    </lineage>
</organism>
<reference evidence="13 14" key="1">
    <citation type="submission" date="2017-09" db="EMBL/GenBank/DDBJ databases">
        <authorList>
            <person name="Ehlers B."/>
            <person name="Leendertz F.H."/>
        </authorList>
    </citation>
    <scope>NUCLEOTIDE SEQUENCE [LARGE SCALE GENOMIC DNA]</scope>
    <source>
        <strain evidence="13 14">CGMCC 4.6857</strain>
    </source>
</reference>
<dbReference type="PROSITE" id="PS00137">
    <property type="entry name" value="SUBTILASE_HIS"/>
    <property type="match status" value="1"/>
</dbReference>
<dbReference type="Pfam" id="PF00041">
    <property type="entry name" value="fn3"/>
    <property type="match status" value="1"/>
</dbReference>
<feature type="domain" description="Fibronectin type-III" evidence="12">
    <location>
        <begin position="769"/>
        <end position="864"/>
    </location>
</feature>
<evidence type="ECO:0000256" key="8">
    <source>
        <dbReference type="PROSITE-ProRule" id="PRU01240"/>
    </source>
</evidence>
<evidence type="ECO:0000256" key="11">
    <source>
        <dbReference type="SAM" id="SignalP"/>
    </source>
</evidence>
<feature type="domain" description="Fibronectin type-III" evidence="12">
    <location>
        <begin position="1346"/>
        <end position="1440"/>
    </location>
</feature>
<feature type="domain" description="Fibronectin type-III" evidence="12">
    <location>
        <begin position="963"/>
        <end position="1061"/>
    </location>
</feature>
<dbReference type="SUPFAM" id="SSF52743">
    <property type="entry name" value="Subtilisin-like"/>
    <property type="match status" value="1"/>
</dbReference>
<dbReference type="Gene3D" id="3.30.70.80">
    <property type="entry name" value="Peptidase S8 propeptide/proteinase inhibitor I9"/>
    <property type="match status" value="1"/>
</dbReference>
<dbReference type="GO" id="GO:0006508">
    <property type="term" value="P:proteolysis"/>
    <property type="evidence" value="ECO:0007669"/>
    <property type="project" value="UniProtKB-KW"/>
</dbReference>
<feature type="domain" description="Fibronectin type-III" evidence="12">
    <location>
        <begin position="1158"/>
        <end position="1248"/>
    </location>
</feature>
<evidence type="ECO:0000256" key="2">
    <source>
        <dbReference type="ARBA" id="ARBA00022670"/>
    </source>
</evidence>
<keyword evidence="2 8" id="KW-0645">Protease</keyword>
<dbReference type="PROSITE" id="PS00136">
    <property type="entry name" value="SUBTILASE_ASP"/>
    <property type="match status" value="1"/>
</dbReference>
<keyword evidence="6" id="KW-0326">Glycosidase</keyword>
<dbReference type="PANTHER" id="PTHR13817">
    <property type="entry name" value="TITIN"/>
    <property type="match status" value="1"/>
</dbReference>
<feature type="signal peptide" evidence="11">
    <location>
        <begin position="1"/>
        <end position="29"/>
    </location>
</feature>
<dbReference type="InterPro" id="IPR036116">
    <property type="entry name" value="FN3_sf"/>
</dbReference>
<keyword evidence="14" id="KW-1185">Reference proteome</keyword>
<dbReference type="Pfam" id="PF00082">
    <property type="entry name" value="Peptidase_S8"/>
    <property type="match status" value="1"/>
</dbReference>
<dbReference type="InterPro" id="IPR013783">
    <property type="entry name" value="Ig-like_fold"/>
</dbReference>
<dbReference type="PROSITE" id="PS50853">
    <property type="entry name" value="FN3"/>
    <property type="match status" value="8"/>
</dbReference>
<dbReference type="RefSeq" id="WP_143234484.1">
    <property type="nucleotide sequence ID" value="NZ_OBDY01000002.1"/>
</dbReference>
<keyword evidence="7" id="KW-0624">Polysaccharide degradation</keyword>
<keyword evidence="4 8" id="KW-0378">Hydrolase</keyword>
<dbReference type="InterPro" id="IPR015500">
    <property type="entry name" value="Peptidase_S8_subtilisin-rel"/>
</dbReference>
<evidence type="ECO:0000256" key="1">
    <source>
        <dbReference type="ARBA" id="ARBA00011073"/>
    </source>
</evidence>
<dbReference type="InterPro" id="IPR022398">
    <property type="entry name" value="Peptidase_S8_His-AS"/>
</dbReference>
<dbReference type="InterPro" id="IPR036852">
    <property type="entry name" value="Peptidase_S8/S53_dom_sf"/>
</dbReference>
<dbReference type="InterPro" id="IPR037045">
    <property type="entry name" value="S8pro/Inhibitor_I9_sf"/>
</dbReference>
<dbReference type="Gene3D" id="2.60.40.10">
    <property type="entry name" value="Immunoglobulins"/>
    <property type="match status" value="9"/>
</dbReference>
<dbReference type="PROSITE" id="PS00138">
    <property type="entry name" value="SUBTILASE_SER"/>
    <property type="match status" value="1"/>
</dbReference>
<sequence>MRRRWGTAALAAVSVAALLTAGPAVPAWAEPGEIVNAGAAGTLPGKYIVDLAATVPGAQVTKKAESLVDEHGGDLGFVYESVLRGFSVTATEEQARAIAGDPAVESVAQQVRFERTETQQDAPWHLDRLDEPTWNATAGTGDTRFHHGLSDVPIYIVDTGVNVAHSDFGGRAVNWANVSGAADRDCDGHGTAVAGAAGGTRWGVSKRSPLRSVKVADCGQDIDEDRLLAGLDKIGQLAEPNTPAVVNVSIGGEYSSKLEEAVTRLTRAGLVVITAAGNDNGDSCRTSPSNLSRTNLGVITVGGTNKFDRKHDTSNAGACVTMYAPGTDIEVPDTAQGTRKASGTSLAAPQVAGAAALLLAKNPSLSPAQVRAALLGDALPITPAIDPANPSTSVLLHVPGPDRPGLPSSSNLTDLFHAYGDQGGHWTGGDETMSADLGNGQVAWFFGDTMLGKVNADRSRPSGQPMINNSVVIQEGTTLTKTLHGGTAALPQAYVGAHTKAEPNELGWWPGESRRNGNTLEVFYTHVKRGADGGALSYVTAGRSIARFALPSMALQELVPLNLNTSYKVGWGAALVDGTDGKTYIYGTNRVGEVDSLYVARAPQGSLTNTSAWQYLTGDPTAGGQWSSTETSAAPIMTGIGAGFSVKRLGGDNPRYALVTMDTSEVFSNEVVAYFAKDPAGPFTHQTSLYSAPEPAASKGAWVYNARLHPEQTPSSSDTMVVSYNVNSFTPGACDADVHLCRPRFVSVKLRPPVDGSLLPNAPQNVVATPERVLANKPGDTKVTVSWEPNPSSATGLKYWVYQRNNLDKSSQFTRAHQAVTGRSVQIDVSRNGNYEFRISAENAAGEGPQSLPARSQVLISKPTAAPANLTGTTGDDLTASLSWGAVSAAGFVSYNVYSRNVTAGETAFTPNGTALVQGTTAEVNDLVSENVYEFRVTAKNASGEGPASNTLQLTAKAGSPPTPSGLTATQNPDGTIGLSWKPSSPDAWYWVWTKDITDDTDLTTGFTQSVYPVSNGTSFTAGYLTAGNKYAFYVTAIGKYGTDSPRSNIAQAVARIAPPPAPGNLSAAPNDDGTIRLSWSSSGPDIWYWVYTRNVSDGETTFTKSKYPVSNGTTFTAGYLSNGDNYEFYVTAIGLGDTESAASNKVQAKSEIAPPPAPTKLTASSNDDGTITLSWKSSGPDIWYWVWSKESTATTYTRSTYPVSSGTTFTAGYLTVGKSYDFYVTAIGMSDTVSAPSNVARAKSYVPPPAAPKGLKAKPGNGEAYLSWRSVGDGIWYYVYSRNVTKGGAFTRSQYPVSNGTSFTAGYLTNGDTYEFYVTAIGDFGAESEPSETVQAEPTMPPPPPPAKLTAKPQNDGTIDLTWENQGAGVGYWVYTKDITDNPGTSGGFTKSKYPIMSGGAFTAGYLTNNHEYAFYVVAFNDGGLSGRSDIVKATSHIPPPPAPTVTAKSNKDGTITLNWNKVGADLWYWVYIRDNGTLEWKRIKYPISNGTSFTAGYLSIGTAYAFKVTAIGPGGEGPASSVVTAVSRVPAPTNLTAKYHDNDSIMLDWESVNPDAMFWVYVRDTRTSTWTRQGLPVSGRTWQIVSPLKLGVTYEFFVKQAANGGETLASNTARQIVMAPSDSACASVTSSWMWDPLEDPRKGDFAAIQRRDIKGTACGYRNGSTIRFEMSWDSKGNKLLEGSLRYQLLDCVTGEMEQFEAMYYQSPPSFTQDRRTYTYTINQAHQHRVAVMGGGKLNVKYGPGTFVGHFGNAPDPLHLFNIEPFQAYSDCF</sequence>
<evidence type="ECO:0000256" key="7">
    <source>
        <dbReference type="ARBA" id="ARBA00023326"/>
    </source>
</evidence>
<name>A0A285GQF2_9ACTN</name>
<dbReference type="GO" id="GO:0016798">
    <property type="term" value="F:hydrolase activity, acting on glycosyl bonds"/>
    <property type="evidence" value="ECO:0007669"/>
    <property type="project" value="UniProtKB-KW"/>
</dbReference>
<dbReference type="PROSITE" id="PS51892">
    <property type="entry name" value="SUBTILASE"/>
    <property type="match status" value="1"/>
</dbReference>
<evidence type="ECO:0000256" key="6">
    <source>
        <dbReference type="ARBA" id="ARBA00023295"/>
    </source>
</evidence>
<keyword evidence="5 8" id="KW-0720">Serine protease</keyword>
<dbReference type="InterPro" id="IPR003961">
    <property type="entry name" value="FN3_dom"/>
</dbReference>
<gene>
    <name evidence="13" type="ORF">SAMN05421748_102423</name>
</gene>
<evidence type="ECO:0000313" key="13">
    <source>
        <dbReference type="EMBL" id="SNY25870.1"/>
    </source>
</evidence>
<feature type="region of interest" description="Disordered" evidence="10">
    <location>
        <begin position="1329"/>
        <end position="1355"/>
    </location>
</feature>
<feature type="domain" description="Fibronectin type-III" evidence="12">
    <location>
        <begin position="1441"/>
        <end position="1534"/>
    </location>
</feature>
<proteinExistence type="inferred from homology"/>
<dbReference type="GO" id="GO:0004252">
    <property type="term" value="F:serine-type endopeptidase activity"/>
    <property type="evidence" value="ECO:0007669"/>
    <property type="project" value="UniProtKB-UniRule"/>
</dbReference>
<evidence type="ECO:0000256" key="4">
    <source>
        <dbReference type="ARBA" id="ARBA00022801"/>
    </source>
</evidence>
<dbReference type="SMART" id="SM00060">
    <property type="entry name" value="FN3"/>
    <property type="match status" value="9"/>
</dbReference>
<dbReference type="OrthoDB" id="5482597at2"/>
<dbReference type="Proteomes" id="UP000219612">
    <property type="component" value="Unassembled WGS sequence"/>
</dbReference>
<comment type="similarity">
    <text evidence="1 8 9">Belongs to the peptidase S8 family.</text>
</comment>
<feature type="domain" description="Fibronectin type-III" evidence="12">
    <location>
        <begin position="866"/>
        <end position="959"/>
    </location>
</feature>
<protein>
    <submittedName>
        <fullName evidence="13">Serine protease, subtilisin family</fullName>
    </submittedName>
</protein>
<evidence type="ECO:0000256" key="3">
    <source>
        <dbReference type="ARBA" id="ARBA00022737"/>
    </source>
</evidence>
<dbReference type="SUPFAM" id="SSF49265">
    <property type="entry name" value="Fibronectin type III"/>
    <property type="match status" value="5"/>
</dbReference>
<evidence type="ECO:0000256" key="10">
    <source>
        <dbReference type="SAM" id="MobiDB-lite"/>
    </source>
</evidence>
<dbReference type="InterPro" id="IPR023828">
    <property type="entry name" value="Peptidase_S8_Ser-AS"/>
</dbReference>
<keyword evidence="7" id="KW-0119">Carbohydrate metabolism</keyword>
<feature type="domain" description="Fibronectin type-III" evidence="12">
    <location>
        <begin position="1249"/>
        <end position="1343"/>
    </location>
</feature>
<dbReference type="InterPro" id="IPR000209">
    <property type="entry name" value="Peptidase_S8/S53_dom"/>
</dbReference>
<dbReference type="Gene3D" id="3.40.50.200">
    <property type="entry name" value="Peptidase S8/S53 domain"/>
    <property type="match status" value="1"/>
</dbReference>
<accession>A0A285GQF2</accession>
<keyword evidence="3" id="KW-0677">Repeat</keyword>